<organism evidence="1 2">
    <name type="scientific">Acinetobacter genomosp. 15BJ</name>
    <dbReference type="NCBI Taxonomy" id="106651"/>
    <lineage>
        <taxon>Bacteria</taxon>
        <taxon>Pseudomonadati</taxon>
        <taxon>Pseudomonadota</taxon>
        <taxon>Gammaproteobacteria</taxon>
        <taxon>Moraxellales</taxon>
        <taxon>Moraxellaceae</taxon>
        <taxon>Acinetobacter</taxon>
    </lineage>
</organism>
<name>A0ABT8V496_9GAMM</name>
<reference evidence="1 2" key="1">
    <citation type="submission" date="2023-07" db="EMBL/GenBank/DDBJ databases">
        <title>A novel proteolytic Acinetobacter species.</title>
        <authorList>
            <person name="Nemec A."/>
            <person name="Radolfova-Krizova L."/>
        </authorList>
    </citation>
    <scope>NUCLEOTIDE SEQUENCE [LARGE SCALE GENOMIC DNA]</scope>
    <source>
        <strain evidence="1 2">NIPH 1865</strain>
    </source>
</reference>
<dbReference type="SUPFAM" id="SSF56935">
    <property type="entry name" value="Porins"/>
    <property type="match status" value="1"/>
</dbReference>
<protein>
    <submittedName>
        <fullName evidence="1">Uncharacterized protein</fullName>
    </submittedName>
</protein>
<dbReference type="EMBL" id="JAUMJH010000064">
    <property type="protein sequence ID" value="MDO3658996.1"/>
    <property type="molecule type" value="Genomic_DNA"/>
</dbReference>
<sequence>MQNFLNNSSLMQRTVSTQTFQSQTISAIILFNIGMLFSAASSADETMDTKQVSQNRVDLGGAVRMRLDYDPDRDIRKLSFDTAIMNLDFYYDQLSGHIEHRVLGGAYPYDYTDHIGDVNFTKKAYLEYAVNPQQSIQVGLNQVPIGFQPYYTSTVIESMAYIAGIEDLYRLGAKYNYKKDNYEIYAAYYAENPWKGKGTSQGAYYSNQLIPADENLENGTHYKEQDAVALQYNYTQNNDSWSANYGISAYYAQLKSKLKEDKEGHRGVYALHYGLNKDRLGLKFISIFNQIDTPYDQTTFGSYDGTFNVANKGMLYSLDLNYKIPEFNVKDINDFNVYLHYSRYDKTKKVFLDSEQLVLGSAFTYKKNVYIAAEWLFGKNNPYIGGSSYGQSLAAGGSNQWENQVNVNIGYYF</sequence>
<comment type="caution">
    <text evidence="1">The sequence shown here is derived from an EMBL/GenBank/DDBJ whole genome shotgun (WGS) entry which is preliminary data.</text>
</comment>
<dbReference type="Proteomes" id="UP001168902">
    <property type="component" value="Unassembled WGS sequence"/>
</dbReference>
<gene>
    <name evidence="1" type="ORF">Q3V53_17755</name>
</gene>
<accession>A0ABT8V496</accession>
<proteinExistence type="predicted"/>
<dbReference type="RefSeq" id="WP_302897706.1">
    <property type="nucleotide sequence ID" value="NZ_JAUMJH010000064.1"/>
</dbReference>
<keyword evidence="2" id="KW-1185">Reference proteome</keyword>
<evidence type="ECO:0000313" key="1">
    <source>
        <dbReference type="EMBL" id="MDO3658996.1"/>
    </source>
</evidence>
<evidence type="ECO:0000313" key="2">
    <source>
        <dbReference type="Proteomes" id="UP001168902"/>
    </source>
</evidence>